<organism evidence="3 4">
    <name type="scientific">Maudiozyma humilis</name>
    <name type="common">Sour dough yeast</name>
    <name type="synonym">Kazachstania humilis</name>
    <dbReference type="NCBI Taxonomy" id="51915"/>
    <lineage>
        <taxon>Eukaryota</taxon>
        <taxon>Fungi</taxon>
        <taxon>Dikarya</taxon>
        <taxon>Ascomycota</taxon>
        <taxon>Saccharomycotina</taxon>
        <taxon>Saccharomycetes</taxon>
        <taxon>Saccharomycetales</taxon>
        <taxon>Saccharomycetaceae</taxon>
        <taxon>Maudiozyma</taxon>
    </lineage>
</organism>
<feature type="compositionally biased region" description="Polar residues" evidence="1">
    <location>
        <begin position="460"/>
        <end position="480"/>
    </location>
</feature>
<keyword evidence="4" id="KW-1185">Reference proteome</keyword>
<feature type="region of interest" description="Disordered" evidence="1">
    <location>
        <begin position="260"/>
        <end position="286"/>
    </location>
</feature>
<keyword evidence="2" id="KW-1133">Transmembrane helix</keyword>
<gene>
    <name evidence="3" type="ORF">DAKH74_023620</name>
</gene>
<dbReference type="EMBL" id="BTGD01000006">
    <property type="protein sequence ID" value="GMM55746.1"/>
    <property type="molecule type" value="Genomic_DNA"/>
</dbReference>
<feature type="transmembrane region" description="Helical" evidence="2">
    <location>
        <begin position="738"/>
        <end position="756"/>
    </location>
</feature>
<reference evidence="3 4" key="1">
    <citation type="journal article" date="2023" name="Elife">
        <title>Identification of key yeast species and microbe-microbe interactions impacting larval growth of Drosophila in the wild.</title>
        <authorList>
            <person name="Mure A."/>
            <person name="Sugiura Y."/>
            <person name="Maeda R."/>
            <person name="Honda K."/>
            <person name="Sakurai N."/>
            <person name="Takahashi Y."/>
            <person name="Watada M."/>
            <person name="Katoh T."/>
            <person name="Gotoh A."/>
            <person name="Gotoh Y."/>
            <person name="Taniguchi I."/>
            <person name="Nakamura K."/>
            <person name="Hayashi T."/>
            <person name="Katayama T."/>
            <person name="Uemura T."/>
            <person name="Hattori Y."/>
        </authorList>
    </citation>
    <scope>NUCLEOTIDE SEQUENCE [LARGE SCALE GENOMIC DNA]</scope>
    <source>
        <strain evidence="3 4">KH-74</strain>
    </source>
</reference>
<comment type="caution">
    <text evidence="3">The sequence shown here is derived from an EMBL/GenBank/DDBJ whole genome shotgun (WGS) entry which is preliminary data.</text>
</comment>
<dbReference type="Proteomes" id="UP001377567">
    <property type="component" value="Unassembled WGS sequence"/>
</dbReference>
<keyword evidence="2" id="KW-0812">Transmembrane</keyword>
<feature type="region of interest" description="Disordered" evidence="1">
    <location>
        <begin position="657"/>
        <end position="678"/>
    </location>
</feature>
<feature type="compositionally biased region" description="Polar residues" evidence="1">
    <location>
        <begin position="667"/>
        <end position="678"/>
    </location>
</feature>
<feature type="region of interest" description="Disordered" evidence="1">
    <location>
        <begin position="518"/>
        <end position="564"/>
    </location>
</feature>
<feature type="compositionally biased region" description="Low complexity" evidence="1">
    <location>
        <begin position="450"/>
        <end position="459"/>
    </location>
</feature>
<evidence type="ECO:0000256" key="1">
    <source>
        <dbReference type="SAM" id="MobiDB-lite"/>
    </source>
</evidence>
<keyword evidence="2" id="KW-0472">Membrane</keyword>
<proteinExistence type="predicted"/>
<accession>A0AAV5RX55</accession>
<evidence type="ECO:0000313" key="4">
    <source>
        <dbReference type="Proteomes" id="UP001377567"/>
    </source>
</evidence>
<feature type="compositionally biased region" description="Polar residues" evidence="1">
    <location>
        <begin position="518"/>
        <end position="528"/>
    </location>
</feature>
<evidence type="ECO:0000313" key="3">
    <source>
        <dbReference type="EMBL" id="GMM55746.1"/>
    </source>
</evidence>
<protein>
    <submittedName>
        <fullName evidence="3">Uncharacterized protein</fullName>
    </submittedName>
</protein>
<dbReference type="AlphaFoldDB" id="A0AAV5RX55"/>
<feature type="compositionally biased region" description="Polar residues" evidence="1">
    <location>
        <begin position="536"/>
        <end position="564"/>
    </location>
</feature>
<name>A0AAV5RX55_MAUHU</name>
<evidence type="ECO:0000256" key="2">
    <source>
        <dbReference type="SAM" id="Phobius"/>
    </source>
</evidence>
<sequence length="757" mass="80986">MGHTTIADVQDYMAKKEYETNGELIGEATYVQDLMVHWVRYKNNMIHGIYVDPTIDAVIVEYRGYVKMTETKYNMILGSEVFQETGCNNKNMHQAVVNYMALDANMWVENNATGTYCVMNNTKSKYLDINNAIGFVGVIEESGGTSGWASDQINKDVYYPIRFVAAYFDDGAYHQFSYHTYDNPDDTLFTPGELFYNENENYHDLDSSEKLPFPQNCPVFDNLVEEPVHTEIEHLKSYTPPKTTFPNACPATSSSISLATPEVSTSQTSSSLEISSSSEVPSTSEIMSSPVIDSAAEQTSFFTISSSEISSSTISSSAVSSSAVSSSAAYSSAAYSSAAYSSAAYSSAAYSSAAYSSAVSSSAVSSSAVSSSSEQLSSLLISSSSKQLSRSEIISSTESIPSSESVLSVTNIETSVTSSISETISSNSAVFTSEKARQVISRVHSSAELTSSKSNSLSSNDVKNVPSQTPSSLETTASSPSEYSLISSAMSSIDSSAPSVSKTSDVGVWERYNSTVVPSSVTHDLSSETTDEDQGSTDAANTRSASSTESRIPSSNTDISSTSGWNTQYSNQSAATSSTNLIVSDNNLPETLRYSTIHQGTVTQTEKCEVTHVSGTNGNYPYTPNTGKDITKPNHAVILTTQLLDTLTSAEVTTKSGPKTAMLRPNTPEQSINHKTTTTSYGVKSTAVNITPKDSGVSPGAQFHWPSEIEQSASGLVSPAISNLPMSTHIISQFADQAVSFTISTSLLFVLLLANFM</sequence>
<feature type="region of interest" description="Disordered" evidence="1">
    <location>
        <begin position="450"/>
        <end position="480"/>
    </location>
</feature>